<dbReference type="SUPFAM" id="SSF111369">
    <property type="entry name" value="HlyD-like secretion proteins"/>
    <property type="match status" value="1"/>
</dbReference>
<dbReference type="InterPro" id="IPR058625">
    <property type="entry name" value="MdtA-like_BSH"/>
</dbReference>
<dbReference type="PANTHER" id="PTHR30469:SF29">
    <property type="entry name" value="BLR2860 PROTEIN"/>
    <property type="match status" value="1"/>
</dbReference>
<evidence type="ECO:0000259" key="2">
    <source>
        <dbReference type="Pfam" id="PF25917"/>
    </source>
</evidence>
<dbReference type="AlphaFoldDB" id="A0A839STF1"/>
<dbReference type="GO" id="GO:0015562">
    <property type="term" value="F:efflux transmembrane transporter activity"/>
    <property type="evidence" value="ECO:0007669"/>
    <property type="project" value="TreeGrafter"/>
</dbReference>
<dbReference type="Proteomes" id="UP000581135">
    <property type="component" value="Unassembled WGS sequence"/>
</dbReference>
<dbReference type="NCBIfam" id="TIGR01730">
    <property type="entry name" value="RND_mfp"/>
    <property type="match status" value="1"/>
</dbReference>
<evidence type="ECO:0000313" key="3">
    <source>
        <dbReference type="EMBL" id="MBB3064656.1"/>
    </source>
</evidence>
<keyword evidence="4" id="KW-1185">Reference proteome</keyword>
<comment type="similarity">
    <text evidence="1">Belongs to the membrane fusion protein (MFP) (TC 8.A.1) family.</text>
</comment>
<dbReference type="GO" id="GO:1990281">
    <property type="term" value="C:efflux pump complex"/>
    <property type="evidence" value="ECO:0007669"/>
    <property type="project" value="TreeGrafter"/>
</dbReference>
<reference evidence="3 4" key="1">
    <citation type="submission" date="2020-08" db="EMBL/GenBank/DDBJ databases">
        <title>Genomic Encyclopedia of Type Strains, Phase III (KMG-III): the genomes of soil and plant-associated and newly described type strains.</title>
        <authorList>
            <person name="Whitman W."/>
        </authorList>
    </citation>
    <scope>NUCLEOTIDE SEQUENCE [LARGE SCALE GENOMIC DNA]</scope>
    <source>
        <strain evidence="3 4">CECT 8803</strain>
    </source>
</reference>
<protein>
    <submittedName>
        <fullName evidence="3">Multidrug efflux system membrane fusion protein</fullName>
    </submittedName>
</protein>
<comment type="caution">
    <text evidence="3">The sequence shown here is derived from an EMBL/GenBank/DDBJ whole genome shotgun (WGS) entry which is preliminary data.</text>
</comment>
<dbReference type="RefSeq" id="WP_183415460.1">
    <property type="nucleotide sequence ID" value="NZ_JACHXA010000002.1"/>
</dbReference>
<dbReference type="Gene3D" id="2.40.50.100">
    <property type="match status" value="1"/>
</dbReference>
<dbReference type="PANTHER" id="PTHR30469">
    <property type="entry name" value="MULTIDRUG RESISTANCE PROTEIN MDTA"/>
    <property type="match status" value="1"/>
</dbReference>
<accession>A0A839STF1</accession>
<dbReference type="InterPro" id="IPR006143">
    <property type="entry name" value="RND_pump_MFP"/>
</dbReference>
<sequence length="366" mass="39039">MNRSIIIASLIAVAAVAWIASGSLGNGSGPQPQKEPANLSALSERQSVRVRQIVAEAHERQLVLRGSTEPERAVDLKAETKGIIIELLVEKGNDVAAGDVIARLSPEDRLAQLAEAKALREQRRIEHEANVKLADKGFRAQTQLAGAKAGLEAADAAVKKAEIELENLVISAPFAGRLESRPTELGSYLEIGQMVARIVDLDPLLIVGFANEQDIRQIELGTKGQVRFVGGGRGEAVVSFIAASAESSTRTFRVEMTMPNPDAAVPAGITAEMILPRVSVVAHRISPAILTLADNGKVGVRIVDDQGVVAFREISIIDESRDVMWVTGLPEHATVIVVGQEFVQEGEKVKAIDAETLEPLALGTAQ</sequence>
<dbReference type="EMBL" id="JACHXA010000002">
    <property type="protein sequence ID" value="MBB3064656.1"/>
    <property type="molecule type" value="Genomic_DNA"/>
</dbReference>
<dbReference type="Gene3D" id="2.40.30.170">
    <property type="match status" value="1"/>
</dbReference>
<organism evidence="3 4">
    <name type="scientific">Limibacillus halophilus</name>
    <dbReference type="NCBI Taxonomy" id="1579333"/>
    <lineage>
        <taxon>Bacteria</taxon>
        <taxon>Pseudomonadati</taxon>
        <taxon>Pseudomonadota</taxon>
        <taxon>Alphaproteobacteria</taxon>
        <taxon>Rhodospirillales</taxon>
        <taxon>Rhodovibrionaceae</taxon>
        <taxon>Limibacillus</taxon>
    </lineage>
</organism>
<evidence type="ECO:0000313" key="4">
    <source>
        <dbReference type="Proteomes" id="UP000581135"/>
    </source>
</evidence>
<dbReference type="Gene3D" id="1.10.287.470">
    <property type="entry name" value="Helix hairpin bin"/>
    <property type="match status" value="1"/>
</dbReference>
<gene>
    <name evidence="3" type="ORF">FHR98_000928</name>
</gene>
<dbReference type="Pfam" id="PF25917">
    <property type="entry name" value="BSH_RND"/>
    <property type="match status" value="1"/>
</dbReference>
<name>A0A839STF1_9PROT</name>
<feature type="domain" description="Multidrug resistance protein MdtA-like barrel-sandwich hybrid" evidence="2">
    <location>
        <begin position="72"/>
        <end position="200"/>
    </location>
</feature>
<evidence type="ECO:0000256" key="1">
    <source>
        <dbReference type="ARBA" id="ARBA00009477"/>
    </source>
</evidence>
<proteinExistence type="inferred from homology"/>